<keyword evidence="8" id="KW-1185">Reference proteome</keyword>
<evidence type="ECO:0000256" key="1">
    <source>
        <dbReference type="ARBA" id="ARBA00004196"/>
    </source>
</evidence>
<dbReference type="Gene3D" id="3.40.50.1980">
    <property type="entry name" value="Nitrogenase molybdenum iron protein domain"/>
    <property type="match status" value="2"/>
</dbReference>
<proteinExistence type="inferred from homology"/>
<evidence type="ECO:0000256" key="5">
    <source>
        <dbReference type="ARBA" id="ARBA00022729"/>
    </source>
</evidence>
<keyword evidence="3" id="KW-0813">Transport</keyword>
<dbReference type="RefSeq" id="WP_390195038.1">
    <property type="nucleotide sequence ID" value="NZ_JBHMEP010000006.1"/>
</dbReference>
<evidence type="ECO:0000313" key="7">
    <source>
        <dbReference type="EMBL" id="MFB9136685.1"/>
    </source>
</evidence>
<organism evidence="7 8">
    <name type="scientific">Vibrio olivae</name>
    <dbReference type="NCBI Taxonomy" id="1243002"/>
    <lineage>
        <taxon>Bacteria</taxon>
        <taxon>Pseudomonadati</taxon>
        <taxon>Pseudomonadota</taxon>
        <taxon>Gammaproteobacteria</taxon>
        <taxon>Vibrionales</taxon>
        <taxon>Vibrionaceae</taxon>
        <taxon>Vibrio</taxon>
    </lineage>
</organism>
<dbReference type="PANTHER" id="PTHR30532:SF24">
    <property type="entry name" value="FERRIC ENTEROBACTIN-BINDING PERIPLASMIC PROTEIN FEPB"/>
    <property type="match status" value="1"/>
</dbReference>
<evidence type="ECO:0000256" key="2">
    <source>
        <dbReference type="ARBA" id="ARBA00008814"/>
    </source>
</evidence>
<keyword evidence="4" id="KW-0408">Iron</keyword>
<comment type="similarity">
    <text evidence="2">Belongs to the bacterial solute-binding protein 8 family.</text>
</comment>
<name>A0ABV5HQZ8_9VIBR</name>
<dbReference type="InterPro" id="IPR051313">
    <property type="entry name" value="Bact_iron-sidero_bind"/>
</dbReference>
<evidence type="ECO:0000256" key="3">
    <source>
        <dbReference type="ARBA" id="ARBA00022448"/>
    </source>
</evidence>
<reference evidence="7 8" key="1">
    <citation type="submission" date="2024-09" db="EMBL/GenBank/DDBJ databases">
        <authorList>
            <person name="Sun Q."/>
            <person name="Mori K."/>
        </authorList>
    </citation>
    <scope>NUCLEOTIDE SEQUENCE [LARGE SCALE GENOMIC DNA]</scope>
    <source>
        <strain evidence="7 8">CECT 8064</strain>
    </source>
</reference>
<gene>
    <name evidence="7" type="primary">fepB</name>
    <name evidence="7" type="ORF">ACFFUV_17085</name>
</gene>
<keyword evidence="5" id="KW-0732">Signal</keyword>
<dbReference type="Proteomes" id="UP001589645">
    <property type="component" value="Unassembled WGS sequence"/>
</dbReference>
<keyword evidence="4" id="KW-0406">Ion transport</keyword>
<evidence type="ECO:0000313" key="8">
    <source>
        <dbReference type="Proteomes" id="UP001589645"/>
    </source>
</evidence>
<dbReference type="NCBIfam" id="NF008200">
    <property type="entry name" value="PRK10957.1"/>
    <property type="match status" value="1"/>
</dbReference>
<accession>A0ABV5HQZ8</accession>
<feature type="domain" description="Fe/B12 periplasmic-binding" evidence="6">
    <location>
        <begin position="48"/>
        <end position="313"/>
    </location>
</feature>
<keyword evidence="4" id="KW-0410">Iron transport</keyword>
<dbReference type="SUPFAM" id="SSF53807">
    <property type="entry name" value="Helical backbone' metal receptor"/>
    <property type="match status" value="1"/>
</dbReference>
<comment type="caution">
    <text evidence="7">The sequence shown here is derived from an EMBL/GenBank/DDBJ whole genome shotgun (WGS) entry which is preliminary data.</text>
</comment>
<dbReference type="EMBL" id="JBHMEP010000006">
    <property type="protein sequence ID" value="MFB9136685.1"/>
    <property type="molecule type" value="Genomic_DNA"/>
</dbReference>
<dbReference type="InterPro" id="IPR002491">
    <property type="entry name" value="ABC_transptr_periplasmic_BD"/>
</dbReference>
<evidence type="ECO:0000256" key="4">
    <source>
        <dbReference type="ARBA" id="ARBA00022496"/>
    </source>
</evidence>
<dbReference type="Pfam" id="PF01497">
    <property type="entry name" value="Peripla_BP_2"/>
    <property type="match status" value="1"/>
</dbReference>
<comment type="subcellular location">
    <subcellularLocation>
        <location evidence="1">Cell envelope</location>
    </subcellularLocation>
</comment>
<sequence>MSEIRINIKTITFIILCFVAQLTQAQDWPRTFENADGTQTVIEKPPQRILSTAVSVTGTLLAIDAPVVASATTMAGDYFAQWQSLAKQRGVEALWPAGSVDLESAYAVAPDLIVVSTSGADSALAQVEEFKMLAPTIVVDYTDVSWQQLAKQLAQATGQEQAAKDNIAQFNQLVKTTRDSIQLPEGKTNIVSFQGAGVVNAIAKPLGTHAQLLKSLGFDIEMPKPEWQSGPISHRDFMRVHYENLTELTAPTTFLLSRGRNDIQAFTKDPVLQNLPSIQAQQVYGLGENSFRIDLFSAREIVNNIAQIFSQKSD</sequence>
<protein>
    <submittedName>
        <fullName evidence="7">Fe2+-enterobactin ABC transporter substrate-binding protein</fullName>
    </submittedName>
</protein>
<dbReference type="PANTHER" id="PTHR30532">
    <property type="entry name" value="IRON III DICITRATE-BINDING PERIPLASMIC PROTEIN"/>
    <property type="match status" value="1"/>
</dbReference>
<dbReference type="PROSITE" id="PS50983">
    <property type="entry name" value="FE_B12_PBP"/>
    <property type="match status" value="1"/>
</dbReference>
<evidence type="ECO:0000259" key="6">
    <source>
        <dbReference type="PROSITE" id="PS50983"/>
    </source>
</evidence>